<name>A0AB39VVX0_9GAMM</name>
<dbReference type="InterPro" id="IPR000522">
    <property type="entry name" value="ABC_transptr_permease_BtuC"/>
</dbReference>
<feature type="transmembrane region" description="Helical" evidence="8">
    <location>
        <begin position="273"/>
        <end position="293"/>
    </location>
</feature>
<keyword evidence="4" id="KW-1003">Cell membrane</keyword>
<evidence type="ECO:0000256" key="4">
    <source>
        <dbReference type="ARBA" id="ARBA00022475"/>
    </source>
</evidence>
<evidence type="ECO:0000313" key="9">
    <source>
        <dbReference type="EMBL" id="XDU74773.1"/>
    </source>
</evidence>
<feature type="transmembrane region" description="Helical" evidence="8">
    <location>
        <begin position="183"/>
        <end position="205"/>
    </location>
</feature>
<dbReference type="NCBIfam" id="NF007760">
    <property type="entry name" value="PRK10441.1"/>
    <property type="match status" value="1"/>
</dbReference>
<keyword evidence="5 8" id="KW-0812">Transmembrane</keyword>
<protein>
    <submittedName>
        <fullName evidence="9">Fe(3+)-siderophore ABC transporter permease</fullName>
    </submittedName>
</protein>
<feature type="transmembrane region" description="Helical" evidence="8">
    <location>
        <begin position="111"/>
        <end position="132"/>
    </location>
</feature>
<accession>A0AB39VVX0</accession>
<dbReference type="EMBL" id="CP165628">
    <property type="protein sequence ID" value="XDU74773.1"/>
    <property type="molecule type" value="Genomic_DNA"/>
</dbReference>
<dbReference type="Pfam" id="PF01032">
    <property type="entry name" value="FecCD"/>
    <property type="match status" value="1"/>
</dbReference>
<sequence length="326" mass="33631">MGGMLLALLLLAAMVALSLSIGEKSIPLDTVLPALQGQCASADCVIIHDARLPRTLAGILAGIALGLSGALMQILTRNPLADPGILGVNSGAGFSVVLGIAFFGATGIDQYLWYAFGGAMVATLLVAMIGALGRGRLNPVRLTLAGVALGAVLEGMSSGISLLNPLAFDQLRFWQAGSLDIRSLSVIHTVALPILVATILTLLISRALNNLTMGSELATALGTRIALTQLAGLLAITLLCGSATAAVGPIGFVGLMMPHIARRVSRATPRWMLPWTLVLTPSLLLAADLAGRVLVVGELRVSVVTALIGAPVLIWLVRRHNGLSRG</sequence>
<evidence type="ECO:0000256" key="1">
    <source>
        <dbReference type="ARBA" id="ARBA00004651"/>
    </source>
</evidence>
<reference evidence="9" key="1">
    <citation type="submission" date="2024-07" db="EMBL/GenBank/DDBJ databases">
        <authorList>
            <person name="Biller S.J."/>
        </authorList>
    </citation>
    <scope>NUCLEOTIDE SEQUENCE</scope>
    <source>
        <strain evidence="9">WC2420</strain>
    </source>
</reference>
<evidence type="ECO:0000256" key="5">
    <source>
        <dbReference type="ARBA" id="ARBA00022692"/>
    </source>
</evidence>
<evidence type="ECO:0000256" key="3">
    <source>
        <dbReference type="ARBA" id="ARBA00022448"/>
    </source>
</evidence>
<evidence type="ECO:0000256" key="8">
    <source>
        <dbReference type="SAM" id="Phobius"/>
    </source>
</evidence>
<gene>
    <name evidence="9" type="primary">fepD</name>
    <name evidence="9" type="ORF">AB3G37_02115</name>
</gene>
<dbReference type="AlphaFoldDB" id="A0AB39VVX0"/>
<dbReference type="CDD" id="cd06550">
    <property type="entry name" value="TM_ABC_iron-siderophores_like"/>
    <property type="match status" value="1"/>
</dbReference>
<dbReference type="Gene3D" id="1.10.3470.10">
    <property type="entry name" value="ABC transporter involved in vitamin B12 uptake, BtuC"/>
    <property type="match status" value="1"/>
</dbReference>
<evidence type="ECO:0000256" key="2">
    <source>
        <dbReference type="ARBA" id="ARBA00007935"/>
    </source>
</evidence>
<dbReference type="SUPFAM" id="SSF81345">
    <property type="entry name" value="ABC transporter involved in vitamin B12 uptake, BtuC"/>
    <property type="match status" value="1"/>
</dbReference>
<feature type="transmembrane region" description="Helical" evidence="8">
    <location>
        <begin position="144"/>
        <end position="163"/>
    </location>
</feature>
<keyword evidence="6 8" id="KW-1133">Transmembrane helix</keyword>
<feature type="transmembrane region" description="Helical" evidence="8">
    <location>
        <begin position="55"/>
        <end position="74"/>
    </location>
</feature>
<evidence type="ECO:0000256" key="7">
    <source>
        <dbReference type="ARBA" id="ARBA00023136"/>
    </source>
</evidence>
<dbReference type="FunFam" id="1.10.3470.10:FF:000001">
    <property type="entry name" value="Vitamin B12 ABC transporter permease BtuC"/>
    <property type="match status" value="1"/>
</dbReference>
<comment type="subcellular location">
    <subcellularLocation>
        <location evidence="1">Cell membrane</location>
        <topology evidence="1">Multi-pass membrane protein</topology>
    </subcellularLocation>
</comment>
<dbReference type="InterPro" id="IPR037294">
    <property type="entry name" value="ABC_BtuC-like"/>
</dbReference>
<organism evidence="9">
    <name type="scientific">Rouxiella sp. WC2420</name>
    <dbReference type="NCBI Taxonomy" id="3234145"/>
    <lineage>
        <taxon>Bacteria</taxon>
        <taxon>Pseudomonadati</taxon>
        <taxon>Pseudomonadota</taxon>
        <taxon>Gammaproteobacteria</taxon>
        <taxon>Enterobacterales</taxon>
        <taxon>Yersiniaceae</taxon>
        <taxon>Rouxiella</taxon>
    </lineage>
</organism>
<feature type="transmembrane region" description="Helical" evidence="8">
    <location>
        <begin position="299"/>
        <end position="317"/>
    </location>
</feature>
<comment type="similarity">
    <text evidence="2">Belongs to the binding-protein-dependent transport system permease family. FecCD subfamily.</text>
</comment>
<keyword evidence="7 8" id="KW-0472">Membrane</keyword>
<proteinExistence type="inferred from homology"/>
<dbReference type="GO" id="GO:0005886">
    <property type="term" value="C:plasma membrane"/>
    <property type="evidence" value="ECO:0007669"/>
    <property type="project" value="UniProtKB-SubCell"/>
</dbReference>
<dbReference type="GO" id="GO:0033214">
    <property type="term" value="P:siderophore-iron import into cell"/>
    <property type="evidence" value="ECO:0007669"/>
    <property type="project" value="TreeGrafter"/>
</dbReference>
<keyword evidence="3" id="KW-0813">Transport</keyword>
<feature type="transmembrane region" description="Helical" evidence="8">
    <location>
        <begin position="86"/>
        <end position="105"/>
    </location>
</feature>
<dbReference type="GO" id="GO:0022857">
    <property type="term" value="F:transmembrane transporter activity"/>
    <property type="evidence" value="ECO:0007669"/>
    <property type="project" value="InterPro"/>
</dbReference>
<dbReference type="PANTHER" id="PTHR30472">
    <property type="entry name" value="FERRIC ENTEROBACTIN TRANSPORT SYSTEM PERMEASE PROTEIN"/>
    <property type="match status" value="1"/>
</dbReference>
<evidence type="ECO:0000256" key="6">
    <source>
        <dbReference type="ARBA" id="ARBA00022989"/>
    </source>
</evidence>
<dbReference type="PANTHER" id="PTHR30472:SF1">
    <property type="entry name" value="FE(3+) DICITRATE TRANSPORT SYSTEM PERMEASE PROTEIN FECC-RELATED"/>
    <property type="match status" value="1"/>
</dbReference>